<evidence type="ECO:0000256" key="1">
    <source>
        <dbReference type="SAM" id="Phobius"/>
    </source>
</evidence>
<keyword evidence="1" id="KW-1133">Transmembrane helix</keyword>
<name>D7CV24_TRURR</name>
<dbReference type="STRING" id="649638.Trad_2748"/>
<sequence>MLALVGALLILFTLHDVVSTTLVPRNGALSGRLTARLWHAALWLHWRANTQHPLALAGVGLLLATVAVWALLLWIGWSLVFLEGRPSVLTTQGGEPADPWAVIYFTGYALITLGNGDFRPAGPLWQQLAVLASMSGFFLFTLSITFLFSVVQAAVGMRATAVYISSLGDTPFDLLARAYDGESCRALGAHVSTLAAQLSAISQQHLAYPVLHYLHSGRRYNALPIQVAVLDEALSYLRAGVAGHGGFKEAELAPLERAIGAFLLTLKAAHLEAADEAPPLRSLDALRQRGLPTHDAPTQSAARVCLTEGLTDVLG</sequence>
<feature type="domain" description="Potassium channel" evidence="2">
    <location>
        <begin position="70"/>
        <end position="152"/>
    </location>
</feature>
<dbReference type="eggNOG" id="ENOG502Z9EI">
    <property type="taxonomic scope" value="Bacteria"/>
</dbReference>
<dbReference type="Proteomes" id="UP000000379">
    <property type="component" value="Chromosome"/>
</dbReference>
<keyword evidence="4" id="KW-1185">Reference proteome</keyword>
<keyword evidence="1" id="KW-0472">Membrane</keyword>
<protein>
    <submittedName>
        <fullName evidence="3">Ion transport 2 domain protein</fullName>
    </submittedName>
</protein>
<gene>
    <name evidence="3" type="ordered locus">Trad_2748</name>
</gene>
<dbReference type="KEGG" id="tra:Trad_2748"/>
<reference evidence="4" key="1">
    <citation type="submission" date="2010-05" db="EMBL/GenBank/DDBJ databases">
        <title>The complete genome of Truepera radiovictris DSM 17093.</title>
        <authorList>
            <consortium name="US DOE Joint Genome Institute (JGI-PGF)"/>
            <person name="Lucas S."/>
            <person name="Copeland A."/>
            <person name="Lapidus A."/>
            <person name="Glavina del Rio T."/>
            <person name="Dalin E."/>
            <person name="Tice H."/>
            <person name="Bruce D."/>
            <person name="Goodwin L."/>
            <person name="Pitluck S."/>
            <person name="Kyrpides N."/>
            <person name="Mavromatis K."/>
            <person name="Ovchinnikova G."/>
            <person name="Munk A.C."/>
            <person name="Detter J.C."/>
            <person name="Han C."/>
            <person name="Tapia R."/>
            <person name="Land M."/>
            <person name="Hauser L."/>
            <person name="Markowitz V."/>
            <person name="Cheng J.-F."/>
            <person name="Hugenholtz P."/>
            <person name="Woyke T."/>
            <person name="Wu D."/>
            <person name="Tindall B."/>
            <person name="Pomrenke H.G."/>
            <person name="Brambilla E."/>
            <person name="Klenk H.-P."/>
            <person name="Eisen J.A."/>
        </authorList>
    </citation>
    <scope>NUCLEOTIDE SEQUENCE [LARGE SCALE GENOMIC DNA]</scope>
    <source>
        <strain evidence="4">DSM 17093 / CIP 108686 / LMG 22925 / RQ-24</strain>
    </source>
</reference>
<organism evidence="3 4">
    <name type="scientific">Truepera radiovictrix (strain DSM 17093 / CIP 108686 / LMG 22925 / RQ-24)</name>
    <dbReference type="NCBI Taxonomy" id="649638"/>
    <lineage>
        <taxon>Bacteria</taxon>
        <taxon>Thermotogati</taxon>
        <taxon>Deinococcota</taxon>
        <taxon>Deinococci</taxon>
        <taxon>Trueperales</taxon>
        <taxon>Trueperaceae</taxon>
        <taxon>Truepera</taxon>
    </lineage>
</organism>
<accession>D7CV24</accession>
<evidence type="ECO:0000313" key="3">
    <source>
        <dbReference type="EMBL" id="ADI15851.1"/>
    </source>
</evidence>
<dbReference type="AlphaFoldDB" id="D7CV24"/>
<dbReference type="Pfam" id="PF07885">
    <property type="entry name" value="Ion_trans_2"/>
    <property type="match status" value="1"/>
</dbReference>
<dbReference type="HOGENOM" id="CLU_830563_0_0_0"/>
<reference evidence="3 4" key="2">
    <citation type="journal article" date="2011" name="Stand. Genomic Sci.">
        <title>Complete genome sequence of Truepera radiovictrix type strain (RQ-24).</title>
        <authorList>
            <person name="Ivanova N."/>
            <person name="Rohde C."/>
            <person name="Munk C."/>
            <person name="Nolan M."/>
            <person name="Lucas S."/>
            <person name="Del Rio T.G."/>
            <person name="Tice H."/>
            <person name="Deshpande S."/>
            <person name="Cheng J.F."/>
            <person name="Tapia R."/>
            <person name="Han C."/>
            <person name="Goodwin L."/>
            <person name="Pitluck S."/>
            <person name="Liolios K."/>
            <person name="Mavromatis K."/>
            <person name="Mikhailova N."/>
            <person name="Pati A."/>
            <person name="Chen A."/>
            <person name="Palaniappan K."/>
            <person name="Land M."/>
            <person name="Hauser L."/>
            <person name="Chang Y.J."/>
            <person name="Jeffries C.D."/>
            <person name="Brambilla E."/>
            <person name="Rohde M."/>
            <person name="Goker M."/>
            <person name="Tindall B.J."/>
            <person name="Woyke T."/>
            <person name="Bristow J."/>
            <person name="Eisen J.A."/>
            <person name="Markowitz V."/>
            <person name="Hugenholtz P."/>
            <person name="Kyrpides N.C."/>
            <person name="Klenk H.P."/>
            <person name="Lapidus A."/>
        </authorList>
    </citation>
    <scope>NUCLEOTIDE SEQUENCE [LARGE SCALE GENOMIC DNA]</scope>
    <source>
        <strain evidence="4">DSM 17093 / CIP 108686 / LMG 22925 / RQ-24</strain>
    </source>
</reference>
<dbReference type="SUPFAM" id="SSF81324">
    <property type="entry name" value="Voltage-gated potassium channels"/>
    <property type="match status" value="1"/>
</dbReference>
<dbReference type="InterPro" id="IPR013099">
    <property type="entry name" value="K_chnl_dom"/>
</dbReference>
<dbReference type="RefSeq" id="WP_013179211.1">
    <property type="nucleotide sequence ID" value="NC_014221.1"/>
</dbReference>
<dbReference type="OrthoDB" id="3422146at2"/>
<feature type="transmembrane region" description="Helical" evidence="1">
    <location>
        <begin position="128"/>
        <end position="151"/>
    </location>
</feature>
<dbReference type="EMBL" id="CP002049">
    <property type="protein sequence ID" value="ADI15851.1"/>
    <property type="molecule type" value="Genomic_DNA"/>
</dbReference>
<feature type="transmembrane region" description="Helical" evidence="1">
    <location>
        <begin position="53"/>
        <end position="77"/>
    </location>
</feature>
<proteinExistence type="predicted"/>
<dbReference type="Gene3D" id="1.10.287.70">
    <property type="match status" value="1"/>
</dbReference>
<evidence type="ECO:0000313" key="4">
    <source>
        <dbReference type="Proteomes" id="UP000000379"/>
    </source>
</evidence>
<keyword evidence="1" id="KW-0812">Transmembrane</keyword>
<evidence type="ECO:0000259" key="2">
    <source>
        <dbReference type="Pfam" id="PF07885"/>
    </source>
</evidence>